<gene>
    <name evidence="1" type="ORF">UFOPK2658_02120</name>
    <name evidence="2" type="ORF">UFOPK2880_01645</name>
    <name evidence="3" type="ORF">UFOPK3004_01726</name>
    <name evidence="4" type="ORF">UFOPK3304_01895</name>
    <name evidence="5" type="ORF">UFOPK4134_01888</name>
</gene>
<dbReference type="SUPFAM" id="SSF55961">
    <property type="entry name" value="Bet v1-like"/>
    <property type="match status" value="1"/>
</dbReference>
<sequence length="141" mass="16080">MDIRVDVELPCAIDAVLPLINDLTQYPQWMGLVHAVVPEANNQAWQVELRGKIGPFARSKRLRMMQVETSEPHHVRFERQENDGRSHSVWVLDAQVTEVGSASTLNMTLHYGGRLFSNVVERALHDEIEASKQRLRELVAQ</sequence>
<proteinExistence type="predicted"/>
<evidence type="ECO:0000313" key="5">
    <source>
        <dbReference type="EMBL" id="CAB5038314.1"/>
    </source>
</evidence>
<reference evidence="3" key="1">
    <citation type="submission" date="2020-05" db="EMBL/GenBank/DDBJ databases">
        <authorList>
            <person name="Chiriac C."/>
            <person name="Salcher M."/>
            <person name="Ghai R."/>
            <person name="Kavagutti S V."/>
        </authorList>
    </citation>
    <scope>NUCLEOTIDE SEQUENCE</scope>
</reference>
<dbReference type="InterPro" id="IPR019587">
    <property type="entry name" value="Polyketide_cyclase/dehydratase"/>
</dbReference>
<name>A0A6J6ZEN0_9ZZZZ</name>
<accession>A0A6J6ZEN0</accession>
<dbReference type="EMBL" id="CAFBPS010000245">
    <property type="protein sequence ID" value="CAB5038314.1"/>
    <property type="molecule type" value="Genomic_DNA"/>
</dbReference>
<dbReference type="EMBL" id="CAEZZP010000140">
    <property type="protein sequence ID" value="CAB4784322.1"/>
    <property type="molecule type" value="Genomic_DNA"/>
</dbReference>
<evidence type="ECO:0000313" key="1">
    <source>
        <dbReference type="EMBL" id="CAB4738150.1"/>
    </source>
</evidence>
<evidence type="ECO:0000313" key="3">
    <source>
        <dbReference type="EMBL" id="CAB4818953.1"/>
    </source>
</evidence>
<dbReference type="EMBL" id="CAFBLJ010000174">
    <property type="protein sequence ID" value="CAB4883675.1"/>
    <property type="molecule type" value="Genomic_DNA"/>
</dbReference>
<dbReference type="InterPro" id="IPR023393">
    <property type="entry name" value="START-like_dom_sf"/>
</dbReference>
<dbReference type="EMBL" id="CAEZYH010000196">
    <property type="protein sequence ID" value="CAB4738150.1"/>
    <property type="molecule type" value="Genomic_DNA"/>
</dbReference>
<dbReference type="EMBL" id="CAFAAL010000218">
    <property type="protein sequence ID" value="CAB4818953.1"/>
    <property type="molecule type" value="Genomic_DNA"/>
</dbReference>
<dbReference type="CDD" id="cd07812">
    <property type="entry name" value="SRPBCC"/>
    <property type="match status" value="1"/>
</dbReference>
<evidence type="ECO:0000313" key="4">
    <source>
        <dbReference type="EMBL" id="CAB4883675.1"/>
    </source>
</evidence>
<evidence type="ECO:0000313" key="2">
    <source>
        <dbReference type="EMBL" id="CAB4784322.1"/>
    </source>
</evidence>
<dbReference type="Gene3D" id="3.30.530.20">
    <property type="match status" value="1"/>
</dbReference>
<organism evidence="3">
    <name type="scientific">freshwater metagenome</name>
    <dbReference type="NCBI Taxonomy" id="449393"/>
    <lineage>
        <taxon>unclassified sequences</taxon>
        <taxon>metagenomes</taxon>
        <taxon>ecological metagenomes</taxon>
    </lineage>
</organism>
<dbReference type="AlphaFoldDB" id="A0A6J6ZEN0"/>
<protein>
    <submittedName>
        <fullName evidence="3">Unannotated protein</fullName>
    </submittedName>
</protein>
<dbReference type="Pfam" id="PF10604">
    <property type="entry name" value="Polyketide_cyc2"/>
    <property type="match status" value="1"/>
</dbReference>